<dbReference type="EMBL" id="GDKF01000726">
    <property type="protein sequence ID" value="JAT77896.1"/>
    <property type="molecule type" value="Transcribed_RNA"/>
</dbReference>
<feature type="region of interest" description="Disordered" evidence="1">
    <location>
        <begin position="217"/>
        <end position="264"/>
    </location>
</feature>
<accession>A0A1D2AFB0</accession>
<organism evidence="2">
    <name type="scientific">Auxenochlorella protothecoides</name>
    <name type="common">Green microalga</name>
    <name type="synonym">Chlorella protothecoides</name>
    <dbReference type="NCBI Taxonomy" id="3075"/>
    <lineage>
        <taxon>Eukaryota</taxon>
        <taxon>Viridiplantae</taxon>
        <taxon>Chlorophyta</taxon>
        <taxon>core chlorophytes</taxon>
        <taxon>Trebouxiophyceae</taxon>
        <taxon>Chlorellales</taxon>
        <taxon>Chlorellaceae</taxon>
        <taxon>Auxenochlorella</taxon>
    </lineage>
</organism>
<sequence>PTLTSSPRESREPRGGRGGGGVERGRRTRVSPLPQGASAGARVSLNGRPGILVDPAGAPEAWGWWRAGRPGSIRVTPCDLLTMHSTLHSPLSCPTQQHPAGLARAAPRGKGLWVRHVAAQPRGNARPNAQQPWRPALDGAGDRQGAGDHVGQGGHLFVWHRDVGGADHGRALQGRPVCLPAPPGEHPGCHPAARARTGRRAGQRGRAWAWLDRADAGVLGGGPRGPARLPHRRGQAAQDRRQGARRGGRRQAGRAPEPPGRARLSVATGHPHFRFWAVAAARAAPGQGLLPATDGLGGSTAPSSSPIFSVPVLALSFFALLIDKTLSDRDSSPHALYWARVEDIETLIFLAFSYPVPLLLLLHVLPSVCLSRIEPHSCRPYCRAQADVAALCSDQLGTYSDHPLNMHATDRRGVHQDLPFCDQSPSKALLFMKGLKAWEGRPDHVH</sequence>
<feature type="compositionally biased region" description="Basic residues" evidence="1">
    <location>
        <begin position="243"/>
        <end position="252"/>
    </location>
</feature>
<gene>
    <name evidence="2" type="ORF">g.27689</name>
</gene>
<dbReference type="AlphaFoldDB" id="A0A1D2AFB0"/>
<evidence type="ECO:0000256" key="1">
    <source>
        <dbReference type="SAM" id="MobiDB-lite"/>
    </source>
</evidence>
<protein>
    <submittedName>
        <fullName evidence="2">Uncharacterized protein</fullName>
    </submittedName>
</protein>
<feature type="region of interest" description="Disordered" evidence="1">
    <location>
        <begin position="1"/>
        <end position="42"/>
    </location>
</feature>
<proteinExistence type="predicted"/>
<name>A0A1D2AFB0_AUXPR</name>
<reference evidence="2" key="1">
    <citation type="submission" date="2015-08" db="EMBL/GenBank/DDBJ databases">
        <authorList>
            <person name="Babu N.S."/>
            <person name="Beckwith C.J."/>
            <person name="Beseler K.G."/>
            <person name="Brison A."/>
            <person name="Carone J.V."/>
            <person name="Caskin T.P."/>
            <person name="Diamond M."/>
            <person name="Durham M.E."/>
            <person name="Foxe J.M."/>
            <person name="Go M."/>
            <person name="Henderson B.A."/>
            <person name="Jones I.B."/>
            <person name="McGettigan J.A."/>
            <person name="Micheletti S.J."/>
            <person name="Nasrallah M.E."/>
            <person name="Ortiz D."/>
            <person name="Piller C.R."/>
            <person name="Privatt S.R."/>
            <person name="Schneider S.L."/>
            <person name="Sharp S."/>
            <person name="Smith T.C."/>
            <person name="Stanton J.D."/>
            <person name="Ullery H.E."/>
            <person name="Wilson R.J."/>
            <person name="Serrano M.G."/>
            <person name="Buck G."/>
            <person name="Lee V."/>
            <person name="Wang Y."/>
            <person name="Carvalho R."/>
            <person name="Voegtly L."/>
            <person name="Shi R."/>
            <person name="Duckworth R."/>
            <person name="Johnson A."/>
            <person name="Loviza R."/>
            <person name="Walstead R."/>
            <person name="Shah Z."/>
            <person name="Kiflezghi M."/>
            <person name="Wade K."/>
            <person name="Ball S.L."/>
            <person name="Bradley K.W."/>
            <person name="Asai D.J."/>
            <person name="Bowman C.A."/>
            <person name="Russell D.A."/>
            <person name="Pope W.H."/>
            <person name="Jacobs-Sera D."/>
            <person name="Hendrix R.W."/>
            <person name="Hatfull G.F."/>
        </authorList>
    </citation>
    <scope>NUCLEOTIDE SEQUENCE</scope>
</reference>
<evidence type="ECO:0000313" key="2">
    <source>
        <dbReference type="EMBL" id="JAT77896.1"/>
    </source>
</evidence>
<feature type="non-terminal residue" evidence="2">
    <location>
        <position position="1"/>
    </location>
</feature>